<organism evidence="2 3">
    <name type="scientific">Streptomyces litchfieldiae</name>
    <dbReference type="NCBI Taxonomy" id="3075543"/>
    <lineage>
        <taxon>Bacteria</taxon>
        <taxon>Bacillati</taxon>
        <taxon>Actinomycetota</taxon>
        <taxon>Actinomycetes</taxon>
        <taxon>Kitasatosporales</taxon>
        <taxon>Streptomycetaceae</taxon>
        <taxon>Streptomyces</taxon>
    </lineage>
</organism>
<feature type="chain" id="PRO_5045331628" description="Secreted protein" evidence="1">
    <location>
        <begin position="27"/>
        <end position="73"/>
    </location>
</feature>
<keyword evidence="3" id="KW-1185">Reference proteome</keyword>
<protein>
    <recommendedName>
        <fullName evidence="4">Secreted protein</fullName>
    </recommendedName>
</protein>
<dbReference type="Proteomes" id="UP001183246">
    <property type="component" value="Unassembled WGS sequence"/>
</dbReference>
<dbReference type="RefSeq" id="WP_311708576.1">
    <property type="nucleotide sequence ID" value="NZ_JAVREL010000032.1"/>
</dbReference>
<name>A0ABU2N1H9_9ACTN</name>
<evidence type="ECO:0000313" key="3">
    <source>
        <dbReference type="Proteomes" id="UP001183246"/>
    </source>
</evidence>
<evidence type="ECO:0000313" key="2">
    <source>
        <dbReference type="EMBL" id="MDT0347457.1"/>
    </source>
</evidence>
<sequence length="73" mass="7038">MKHTKTVVVTLVCGAVCAAGAGTATAVTVAAEGAVPAPYVADLTAPVHNATAMVPTAVAAVLETAQRSAPVVP</sequence>
<reference evidence="3" key="1">
    <citation type="submission" date="2023-07" db="EMBL/GenBank/DDBJ databases">
        <title>30 novel species of actinomycetes from the DSMZ collection.</title>
        <authorList>
            <person name="Nouioui I."/>
        </authorList>
    </citation>
    <scope>NUCLEOTIDE SEQUENCE [LARGE SCALE GENOMIC DNA]</scope>
    <source>
        <strain evidence="3">DSM 44938</strain>
    </source>
</reference>
<accession>A0ABU2N1H9</accession>
<proteinExistence type="predicted"/>
<dbReference type="EMBL" id="JAVREL010000032">
    <property type="protein sequence ID" value="MDT0347457.1"/>
    <property type="molecule type" value="Genomic_DNA"/>
</dbReference>
<evidence type="ECO:0000256" key="1">
    <source>
        <dbReference type="SAM" id="SignalP"/>
    </source>
</evidence>
<feature type="signal peptide" evidence="1">
    <location>
        <begin position="1"/>
        <end position="26"/>
    </location>
</feature>
<keyword evidence="1" id="KW-0732">Signal</keyword>
<evidence type="ECO:0008006" key="4">
    <source>
        <dbReference type="Google" id="ProtNLM"/>
    </source>
</evidence>
<gene>
    <name evidence="2" type="ORF">RM590_33540</name>
</gene>
<comment type="caution">
    <text evidence="2">The sequence shown here is derived from an EMBL/GenBank/DDBJ whole genome shotgun (WGS) entry which is preliminary data.</text>
</comment>